<dbReference type="SUPFAM" id="SSF52743">
    <property type="entry name" value="Subtilisin-like"/>
    <property type="match status" value="1"/>
</dbReference>
<evidence type="ECO:0000259" key="1">
    <source>
        <dbReference type="Pfam" id="PF00082"/>
    </source>
</evidence>
<dbReference type="InterPro" id="IPR036852">
    <property type="entry name" value="Peptidase_S8/S53_dom_sf"/>
</dbReference>
<name>A0ABS9KK17_9BACT</name>
<sequence length="845" mass="95016">MAEQLPHLTINPFFTANPYTYPGQGGGAGIELAVKNRTAHANNLIKQLNAVQQQFQVKAVDPTPENIVKDESLYVEFLSDYNFPLDFDALNSDRHNAKYQLLNIKKETVNINGEDKDQYRVVVVMKPGAIGTFLKKAGEYMVENTKDKLGNDTGLPKHRNLLNNIQSIQLATLRSFWTDEPEIPFPNENANVWWEAWFRKTDNETLKGKEVLQNLQEVGASVGQQILQFPEHTVRLIKGTAKQLSESIFLLDNLAELRKPQQLNNFITNKNIDLSTKETWQQDLLKRTKASFDENSVLVYLLDSGVNNLHPLITPFLPTNRLYTYKQAWGTEDTWEDGGHGTGMGGLALYGDLTTALASPSDIQIFHGLVSFKIVHPSDPNTPNLYGSITETACSTPVVDFPQNPRIYCLSITDSTTVFKGRPSTWSAAVDKITFGRVIDDEPQLMIVSGGNVNYMQAHIDAQHYNSYNLLESIHDPSQSYNALTVGSYTRMDRIDQTIWPNVTPLANNGHMSPSNSTSLLWDDQWPYKPDIVMEGGNLGRSGSMILDNIHTLKPLSLDKDFQQYIFNPFGDTSGAAALASKLAAELKTKHGHFWPETIRGLMAHSAEWTDVMLNGVSLSNATVQQKKTLLRSFGYGVPIERNAFYSAQNSVTLISQNYIQPFRMDGSAVKTNEYHLYEIPWPTDILQNILTDKDVTLKLTLSYFIDPNPGNRRYANNFSYYSHGLDFKVIKPAESLDVFKRRVSGAEENQHTTYQGQEEPWILKESCRNKGSLKKDFIICSGADLALRNMIAIYPKHGWYSSRKRLGLAESIVRYSLIISIETEGAETDLYTAISSLIENTLPL</sequence>
<reference evidence="2" key="1">
    <citation type="submission" date="2022-01" db="EMBL/GenBank/DDBJ databases">
        <authorList>
            <person name="Jo J.-H."/>
            <person name="Im W.-T."/>
        </authorList>
    </citation>
    <scope>NUCLEOTIDE SEQUENCE</scope>
    <source>
        <strain evidence="2">NA20</strain>
    </source>
</reference>
<proteinExistence type="predicted"/>
<dbReference type="CDD" id="cd04847">
    <property type="entry name" value="Peptidases_S8_Subtilisin_like_2"/>
    <property type="match status" value="1"/>
</dbReference>
<dbReference type="RefSeq" id="WP_237867897.1">
    <property type="nucleotide sequence ID" value="NZ_JAKLTR010000001.1"/>
</dbReference>
<dbReference type="Pfam" id="PF00082">
    <property type="entry name" value="Peptidase_S8"/>
    <property type="match status" value="1"/>
</dbReference>
<dbReference type="Gene3D" id="3.40.50.200">
    <property type="entry name" value="Peptidase S8/S53 domain"/>
    <property type="match status" value="1"/>
</dbReference>
<protein>
    <submittedName>
        <fullName evidence="2">S8 family peptidase</fullName>
    </submittedName>
</protein>
<dbReference type="EMBL" id="JAKLTR010000001">
    <property type="protein sequence ID" value="MCG2612668.1"/>
    <property type="molecule type" value="Genomic_DNA"/>
</dbReference>
<evidence type="ECO:0000313" key="2">
    <source>
        <dbReference type="EMBL" id="MCG2612668.1"/>
    </source>
</evidence>
<comment type="caution">
    <text evidence="2">The sequence shown here is derived from an EMBL/GenBank/DDBJ whole genome shotgun (WGS) entry which is preliminary data.</text>
</comment>
<dbReference type="Proteomes" id="UP001165367">
    <property type="component" value="Unassembled WGS sequence"/>
</dbReference>
<dbReference type="InterPro" id="IPR000209">
    <property type="entry name" value="Peptidase_S8/S53_dom"/>
</dbReference>
<organism evidence="2 3">
    <name type="scientific">Terrimonas ginsenosidimutans</name>
    <dbReference type="NCBI Taxonomy" id="2908004"/>
    <lineage>
        <taxon>Bacteria</taxon>
        <taxon>Pseudomonadati</taxon>
        <taxon>Bacteroidota</taxon>
        <taxon>Chitinophagia</taxon>
        <taxon>Chitinophagales</taxon>
        <taxon>Chitinophagaceae</taxon>
        <taxon>Terrimonas</taxon>
    </lineage>
</organism>
<dbReference type="InterPro" id="IPR034074">
    <property type="entry name" value="Y4bN_pept_dom"/>
</dbReference>
<keyword evidence="3" id="KW-1185">Reference proteome</keyword>
<accession>A0ABS9KK17</accession>
<feature type="domain" description="Peptidase S8/S53" evidence="1">
    <location>
        <begin position="296"/>
        <end position="637"/>
    </location>
</feature>
<evidence type="ECO:0000313" key="3">
    <source>
        <dbReference type="Proteomes" id="UP001165367"/>
    </source>
</evidence>
<gene>
    <name evidence="2" type="ORF">LZZ85_00190</name>
</gene>